<accession>A0A0F9PFE9</accession>
<evidence type="ECO:0000313" key="1">
    <source>
        <dbReference type="EMBL" id="KKN23212.1"/>
    </source>
</evidence>
<organism evidence="1">
    <name type="scientific">marine sediment metagenome</name>
    <dbReference type="NCBI Taxonomy" id="412755"/>
    <lineage>
        <taxon>unclassified sequences</taxon>
        <taxon>metagenomes</taxon>
        <taxon>ecological metagenomes</taxon>
    </lineage>
</organism>
<gene>
    <name evidence="1" type="ORF">LCGC14_0907130</name>
</gene>
<proteinExistence type="predicted"/>
<name>A0A0F9PFE9_9ZZZZ</name>
<dbReference type="EMBL" id="LAZR01002993">
    <property type="protein sequence ID" value="KKN23212.1"/>
    <property type="molecule type" value="Genomic_DNA"/>
</dbReference>
<comment type="caution">
    <text evidence="1">The sequence shown here is derived from an EMBL/GenBank/DDBJ whole genome shotgun (WGS) entry which is preliminary data.</text>
</comment>
<reference evidence="1" key="1">
    <citation type="journal article" date="2015" name="Nature">
        <title>Complex archaea that bridge the gap between prokaryotes and eukaryotes.</title>
        <authorList>
            <person name="Spang A."/>
            <person name="Saw J.H."/>
            <person name="Jorgensen S.L."/>
            <person name="Zaremba-Niedzwiedzka K."/>
            <person name="Martijn J."/>
            <person name="Lind A.E."/>
            <person name="van Eijk R."/>
            <person name="Schleper C."/>
            <person name="Guy L."/>
            <person name="Ettema T.J."/>
        </authorList>
    </citation>
    <scope>NUCLEOTIDE SEQUENCE</scope>
</reference>
<sequence>MSTKATGPVFILPDEPVARFSPEMESCFEMLHRAVSQGVQIPATVDSIVGLVKQLKSLYYIMRDHFEADDGISQTVADALPEIEIGPVTSMLSSWEQDRIIGNREYEQRNYQTTQVPLYTDPADRFHGYVDCWRLYRVWLFEANRALTICRTRISDEAPDQPLRRYDWLI</sequence>
<dbReference type="AlphaFoldDB" id="A0A0F9PFE9"/>
<protein>
    <submittedName>
        <fullName evidence="1">Uncharacterized protein</fullName>
    </submittedName>
</protein>